<dbReference type="EMBL" id="CM044704">
    <property type="protein sequence ID" value="KAI5667763.1"/>
    <property type="molecule type" value="Genomic_DNA"/>
</dbReference>
<evidence type="ECO:0000313" key="1">
    <source>
        <dbReference type="EMBL" id="KAI5667763.1"/>
    </source>
</evidence>
<organism evidence="1 2">
    <name type="scientific">Catharanthus roseus</name>
    <name type="common">Madagascar periwinkle</name>
    <name type="synonym">Vinca rosea</name>
    <dbReference type="NCBI Taxonomy" id="4058"/>
    <lineage>
        <taxon>Eukaryota</taxon>
        <taxon>Viridiplantae</taxon>
        <taxon>Streptophyta</taxon>
        <taxon>Embryophyta</taxon>
        <taxon>Tracheophyta</taxon>
        <taxon>Spermatophyta</taxon>
        <taxon>Magnoliopsida</taxon>
        <taxon>eudicotyledons</taxon>
        <taxon>Gunneridae</taxon>
        <taxon>Pentapetalae</taxon>
        <taxon>asterids</taxon>
        <taxon>lamiids</taxon>
        <taxon>Gentianales</taxon>
        <taxon>Apocynaceae</taxon>
        <taxon>Rauvolfioideae</taxon>
        <taxon>Vinceae</taxon>
        <taxon>Catharanthinae</taxon>
        <taxon>Catharanthus</taxon>
    </lineage>
</organism>
<gene>
    <name evidence="1" type="ORF">M9H77_17616</name>
</gene>
<sequence length="345" mass="40085">MDSLFSSPIVETLPSIEFQEHINTFNKYFDSTNFPTMKAEQENLLTMIEALQSYATADEKLGRLNNLTKTFKELHDTYKNMKVEIKVQEDNIYKLDRRAMEIGDEMASFRSLVWFGAAIVDFKTIKISIFNLGVPNYYGEKEFVCAQRIALYVASLPYEGLFRRRRRFRLERVDLLEEGRRPWRVWPNISTWTPYHALRWDGRLVESQEGLETKIGPRADFRWKERLFGNRSLIWCLASIDYEMPDLGSDDLVLGSGRCPWSQTVAFLVSRGTQIPYSAAVDLVAGLGYHSWYQSSSDKKELHAPCHNRKSSPVLSTVFDIYYVSNTPRCRSMNVKMEVSLLEWS</sequence>
<comment type="caution">
    <text evidence="1">The sequence shown here is derived from an EMBL/GenBank/DDBJ whole genome shotgun (WGS) entry which is preliminary data.</text>
</comment>
<evidence type="ECO:0000313" key="2">
    <source>
        <dbReference type="Proteomes" id="UP001060085"/>
    </source>
</evidence>
<proteinExistence type="predicted"/>
<reference evidence="2" key="1">
    <citation type="journal article" date="2023" name="Nat. Plants">
        <title>Single-cell RNA sequencing provides a high-resolution roadmap for understanding the multicellular compartmentation of specialized metabolism.</title>
        <authorList>
            <person name="Sun S."/>
            <person name="Shen X."/>
            <person name="Li Y."/>
            <person name="Li Y."/>
            <person name="Wang S."/>
            <person name="Li R."/>
            <person name="Zhang H."/>
            <person name="Shen G."/>
            <person name="Guo B."/>
            <person name="Wei J."/>
            <person name="Xu J."/>
            <person name="St-Pierre B."/>
            <person name="Chen S."/>
            <person name="Sun C."/>
        </authorList>
    </citation>
    <scope>NUCLEOTIDE SEQUENCE [LARGE SCALE GENOMIC DNA]</scope>
</reference>
<dbReference type="Proteomes" id="UP001060085">
    <property type="component" value="Linkage Group LG04"/>
</dbReference>
<name>A0ACC0B5G1_CATRO</name>
<keyword evidence="2" id="KW-1185">Reference proteome</keyword>
<protein>
    <submittedName>
        <fullName evidence="1">Uncharacterized protein</fullName>
    </submittedName>
</protein>
<accession>A0ACC0B5G1</accession>